<comment type="caution">
    <text evidence="1">The sequence shown here is derived from an EMBL/GenBank/DDBJ whole genome shotgun (WGS) entry which is preliminary data.</text>
</comment>
<dbReference type="RefSeq" id="WP_351960797.1">
    <property type="nucleotide sequence ID" value="NZ_JBEOZM010000022.1"/>
</dbReference>
<dbReference type="EMBL" id="JBEOZM010000022">
    <property type="protein sequence ID" value="MER6272479.1"/>
    <property type="molecule type" value="Genomic_DNA"/>
</dbReference>
<reference evidence="1 2" key="1">
    <citation type="submission" date="2024-06" db="EMBL/GenBank/DDBJ databases">
        <title>The Natural Products Discovery Center: Release of the First 8490 Sequenced Strains for Exploring Actinobacteria Biosynthetic Diversity.</title>
        <authorList>
            <person name="Kalkreuter E."/>
            <person name="Kautsar S.A."/>
            <person name="Yang D."/>
            <person name="Bader C.D."/>
            <person name="Teijaro C.N."/>
            <person name="Fluegel L."/>
            <person name="Davis C.M."/>
            <person name="Simpson J.R."/>
            <person name="Lauterbach L."/>
            <person name="Steele A.D."/>
            <person name="Gui C."/>
            <person name="Meng S."/>
            <person name="Li G."/>
            <person name="Viehrig K."/>
            <person name="Ye F."/>
            <person name="Su P."/>
            <person name="Kiefer A.F."/>
            <person name="Nichols A."/>
            <person name="Cepeda A.J."/>
            <person name="Yan W."/>
            <person name="Fan B."/>
            <person name="Jiang Y."/>
            <person name="Adhikari A."/>
            <person name="Zheng C.-J."/>
            <person name="Schuster L."/>
            <person name="Cowan T.M."/>
            <person name="Smanski M.J."/>
            <person name="Chevrette M.G."/>
            <person name="De Carvalho L.P.S."/>
            <person name="Shen B."/>
        </authorList>
    </citation>
    <scope>NUCLEOTIDE SEQUENCE [LARGE SCALE GENOMIC DNA]</scope>
    <source>
        <strain evidence="1 2">NPDC001694</strain>
    </source>
</reference>
<dbReference type="InterPro" id="IPR013328">
    <property type="entry name" value="6PGD_dom2"/>
</dbReference>
<dbReference type="SUPFAM" id="SSF48179">
    <property type="entry name" value="6-phosphogluconate dehydrogenase C-terminal domain-like"/>
    <property type="match status" value="1"/>
</dbReference>
<evidence type="ECO:0000313" key="2">
    <source>
        <dbReference type="Proteomes" id="UP001490365"/>
    </source>
</evidence>
<protein>
    <submittedName>
        <fullName evidence="1">Uncharacterized protein</fullName>
    </submittedName>
</protein>
<dbReference type="Proteomes" id="UP001490365">
    <property type="component" value="Unassembled WGS sequence"/>
</dbReference>
<sequence>MARATAGTRVKAVDSLNPYLHARGVACMVDNRSTTARLGARKWDPRFDYLLTHVAYPALDDKAVDPTPFGAFERHVLHQVLAVCSQMRPSVDLIVA</sequence>
<dbReference type="InterPro" id="IPR008927">
    <property type="entry name" value="6-PGluconate_DH-like_C_sf"/>
</dbReference>
<dbReference type="Gene3D" id="1.10.1040.10">
    <property type="entry name" value="N-(1-d-carboxylethyl)-l-norvaline Dehydrogenase, domain 2"/>
    <property type="match status" value="1"/>
</dbReference>
<keyword evidence="2" id="KW-1185">Reference proteome</keyword>
<gene>
    <name evidence="1" type="ORF">ABT211_35170</name>
</gene>
<accession>A0ABV1TRY2</accession>
<proteinExistence type="predicted"/>
<evidence type="ECO:0000313" key="1">
    <source>
        <dbReference type="EMBL" id="MER6272479.1"/>
    </source>
</evidence>
<organism evidence="1 2">
    <name type="scientific">Streptomyces sp. 900105755</name>
    <dbReference type="NCBI Taxonomy" id="3154389"/>
    <lineage>
        <taxon>Bacteria</taxon>
        <taxon>Bacillati</taxon>
        <taxon>Actinomycetota</taxon>
        <taxon>Actinomycetes</taxon>
        <taxon>Kitasatosporales</taxon>
        <taxon>Streptomycetaceae</taxon>
        <taxon>Streptomyces</taxon>
    </lineage>
</organism>
<name>A0ABV1TRY2_9ACTN</name>